<dbReference type="PANTHER" id="PTHR45339:SF1">
    <property type="entry name" value="HYBRID SIGNAL TRANSDUCTION HISTIDINE KINASE J"/>
    <property type="match status" value="1"/>
</dbReference>
<keyword evidence="6" id="KW-1185">Reference proteome</keyword>
<dbReference type="AlphaFoldDB" id="A0A2T1D8E0"/>
<sequence>MPEMDGYMLMQQVRSWSLERGGQILAIALTAYAGEYDQEQALSAGFRAHVSKPAEPDRLIAIAIQLAGKQ</sequence>
<accession>A0A2T1D8E0</accession>
<evidence type="ECO:0000259" key="4">
    <source>
        <dbReference type="PROSITE" id="PS50110"/>
    </source>
</evidence>
<evidence type="ECO:0000256" key="1">
    <source>
        <dbReference type="ARBA" id="ARBA00022553"/>
    </source>
</evidence>
<dbReference type="Pfam" id="PF00072">
    <property type="entry name" value="Response_reg"/>
    <property type="match status" value="1"/>
</dbReference>
<dbReference type="GO" id="GO:0000160">
    <property type="term" value="P:phosphorelay signal transduction system"/>
    <property type="evidence" value="ECO:0007669"/>
    <property type="project" value="UniProtKB-KW"/>
</dbReference>
<evidence type="ECO:0000313" key="5">
    <source>
        <dbReference type="EMBL" id="PSB16714.1"/>
    </source>
</evidence>
<comment type="caution">
    <text evidence="5">The sequence shown here is derived from an EMBL/GenBank/DDBJ whole genome shotgun (WGS) entry which is preliminary data.</text>
</comment>
<dbReference type="STRING" id="1920490.GCA_001895925_00054"/>
<organism evidence="5 6">
    <name type="scientific">Phormidesmis priestleyi ULC007</name>
    <dbReference type="NCBI Taxonomy" id="1920490"/>
    <lineage>
        <taxon>Bacteria</taxon>
        <taxon>Bacillati</taxon>
        <taxon>Cyanobacteriota</taxon>
        <taxon>Cyanophyceae</taxon>
        <taxon>Leptolyngbyales</taxon>
        <taxon>Leptolyngbyaceae</taxon>
        <taxon>Phormidesmis</taxon>
    </lineage>
</organism>
<comment type="caution">
    <text evidence="3">Lacks conserved residue(s) required for the propagation of feature annotation.</text>
</comment>
<gene>
    <name evidence="5" type="ORF">C7B65_20950</name>
</gene>
<dbReference type="SUPFAM" id="SSF52172">
    <property type="entry name" value="CheY-like"/>
    <property type="match status" value="1"/>
</dbReference>
<dbReference type="InterPro" id="IPR001789">
    <property type="entry name" value="Sig_transdc_resp-reg_receiver"/>
</dbReference>
<evidence type="ECO:0000256" key="2">
    <source>
        <dbReference type="ARBA" id="ARBA00023012"/>
    </source>
</evidence>
<dbReference type="PROSITE" id="PS50110">
    <property type="entry name" value="RESPONSE_REGULATORY"/>
    <property type="match status" value="1"/>
</dbReference>
<keyword evidence="1" id="KW-0597">Phosphoprotein</keyword>
<dbReference type="EMBL" id="PVWG01000038">
    <property type="protein sequence ID" value="PSB16714.1"/>
    <property type="molecule type" value="Genomic_DNA"/>
</dbReference>
<evidence type="ECO:0000256" key="3">
    <source>
        <dbReference type="PROSITE-ProRule" id="PRU00169"/>
    </source>
</evidence>
<proteinExistence type="predicted"/>
<protein>
    <submittedName>
        <fullName evidence="5">Response regulator</fullName>
    </submittedName>
</protein>
<dbReference type="OrthoDB" id="1901654at2"/>
<feature type="domain" description="Response regulatory" evidence="4">
    <location>
        <begin position="1"/>
        <end position="67"/>
    </location>
</feature>
<dbReference type="InterPro" id="IPR011006">
    <property type="entry name" value="CheY-like_superfamily"/>
</dbReference>
<name>A0A2T1D8E0_9CYAN</name>
<dbReference type="Gene3D" id="3.40.50.2300">
    <property type="match status" value="1"/>
</dbReference>
<dbReference type="PANTHER" id="PTHR45339">
    <property type="entry name" value="HYBRID SIGNAL TRANSDUCTION HISTIDINE KINASE J"/>
    <property type="match status" value="1"/>
</dbReference>
<reference evidence="5 6" key="2">
    <citation type="submission" date="2018-03" db="EMBL/GenBank/DDBJ databases">
        <title>The ancient ancestry and fast evolution of plastids.</title>
        <authorList>
            <person name="Moore K.R."/>
            <person name="Magnabosco C."/>
            <person name="Momper L."/>
            <person name="Gold D.A."/>
            <person name="Bosak T."/>
            <person name="Fournier G.P."/>
        </authorList>
    </citation>
    <scope>NUCLEOTIDE SEQUENCE [LARGE SCALE GENOMIC DNA]</scope>
    <source>
        <strain evidence="5 6">ULC007</strain>
    </source>
</reference>
<dbReference type="Proteomes" id="UP000238634">
    <property type="component" value="Unassembled WGS sequence"/>
</dbReference>
<evidence type="ECO:0000313" key="6">
    <source>
        <dbReference type="Proteomes" id="UP000238634"/>
    </source>
</evidence>
<keyword evidence="2" id="KW-0902">Two-component regulatory system</keyword>
<reference evidence="5 6" key="1">
    <citation type="submission" date="2018-02" db="EMBL/GenBank/DDBJ databases">
        <authorList>
            <person name="Cohen D.B."/>
            <person name="Kent A.D."/>
        </authorList>
    </citation>
    <scope>NUCLEOTIDE SEQUENCE [LARGE SCALE GENOMIC DNA]</scope>
    <source>
        <strain evidence="5 6">ULC007</strain>
    </source>
</reference>